<dbReference type="SUPFAM" id="SSF57903">
    <property type="entry name" value="FYVE/PHD zinc finger"/>
    <property type="match status" value="1"/>
</dbReference>
<dbReference type="GO" id="GO:0031047">
    <property type="term" value="P:regulatory ncRNA-mediated gene silencing"/>
    <property type="evidence" value="ECO:0007669"/>
    <property type="project" value="UniProtKB-KW"/>
</dbReference>
<dbReference type="InterPro" id="IPR019312">
    <property type="entry name" value="CNOT11"/>
</dbReference>
<dbReference type="InterPro" id="IPR000306">
    <property type="entry name" value="Znf_FYVE"/>
</dbReference>
<dbReference type="GO" id="GO:0005634">
    <property type="term" value="C:nucleus"/>
    <property type="evidence" value="ECO:0007669"/>
    <property type="project" value="UniProtKB-SubCell"/>
</dbReference>
<keyword evidence="5" id="KW-0963">Cytoplasm</keyword>
<evidence type="ECO:0000256" key="10">
    <source>
        <dbReference type="ARBA" id="ARBA00023158"/>
    </source>
</evidence>
<dbReference type="PROSITE" id="PS50178">
    <property type="entry name" value="ZF_FYVE"/>
    <property type="match status" value="1"/>
</dbReference>
<evidence type="ECO:0000256" key="5">
    <source>
        <dbReference type="ARBA" id="ARBA00022490"/>
    </source>
</evidence>
<dbReference type="Pfam" id="PF01167">
    <property type="entry name" value="Tub"/>
    <property type="match status" value="1"/>
</dbReference>
<dbReference type="GO" id="GO:0030014">
    <property type="term" value="C:CCR4-NOT complex"/>
    <property type="evidence" value="ECO:0007669"/>
    <property type="project" value="InterPro"/>
</dbReference>
<feature type="transmembrane region" description="Helical" evidence="15">
    <location>
        <begin position="572"/>
        <end position="591"/>
    </location>
</feature>
<keyword evidence="10" id="KW-0943">RNA-mediated gene silencing</keyword>
<feature type="compositionally biased region" description="Basic and acidic residues" evidence="14">
    <location>
        <begin position="212"/>
        <end position="227"/>
    </location>
</feature>
<evidence type="ECO:0000256" key="11">
    <source>
        <dbReference type="ARBA" id="ARBA00023163"/>
    </source>
</evidence>
<evidence type="ECO:0000256" key="14">
    <source>
        <dbReference type="SAM" id="MobiDB-lite"/>
    </source>
</evidence>
<evidence type="ECO:0000256" key="4">
    <source>
        <dbReference type="ARBA" id="ARBA00014872"/>
    </source>
</evidence>
<dbReference type="Proteomes" id="UP000243217">
    <property type="component" value="Unassembled WGS sequence"/>
</dbReference>
<dbReference type="InterPro" id="IPR036273">
    <property type="entry name" value="CRAL/TRIO_N_dom_sf"/>
</dbReference>
<evidence type="ECO:0000256" key="6">
    <source>
        <dbReference type="ARBA" id="ARBA00022723"/>
    </source>
</evidence>
<dbReference type="GO" id="GO:0008270">
    <property type="term" value="F:zinc ion binding"/>
    <property type="evidence" value="ECO:0007669"/>
    <property type="project" value="UniProtKB-KW"/>
</dbReference>
<keyword evidence="12" id="KW-0539">Nucleus</keyword>
<evidence type="ECO:0000256" key="7">
    <source>
        <dbReference type="ARBA" id="ARBA00022771"/>
    </source>
</evidence>
<dbReference type="InterPro" id="IPR036865">
    <property type="entry name" value="CRAL-TRIO_dom_sf"/>
</dbReference>
<dbReference type="InterPro" id="IPR000007">
    <property type="entry name" value="Tubby_C"/>
</dbReference>
<dbReference type="PRINTS" id="PR01573">
    <property type="entry name" value="SUPERTUBBY"/>
</dbReference>
<evidence type="ECO:0000259" key="16">
    <source>
        <dbReference type="PROSITE" id="PS50178"/>
    </source>
</evidence>
<protein>
    <recommendedName>
        <fullName evidence="4">CCR4-NOT transcription complex subunit 11</fullName>
    </recommendedName>
</protein>
<dbReference type="GO" id="GO:0005737">
    <property type="term" value="C:cytoplasm"/>
    <property type="evidence" value="ECO:0007669"/>
    <property type="project" value="UniProtKB-SubCell"/>
</dbReference>
<keyword evidence="15" id="KW-0812">Transmembrane</keyword>
<name>A0A1V9Y6T5_9STRA</name>
<evidence type="ECO:0000256" key="3">
    <source>
        <dbReference type="ARBA" id="ARBA00008030"/>
    </source>
</evidence>
<keyword evidence="8" id="KW-0862">Zinc</keyword>
<dbReference type="Gene3D" id="3.40.525.10">
    <property type="entry name" value="CRAL-TRIO lipid binding domain"/>
    <property type="match status" value="1"/>
</dbReference>
<dbReference type="Gene3D" id="3.30.40.10">
    <property type="entry name" value="Zinc/RING finger domain, C3HC4 (zinc finger)"/>
    <property type="match status" value="1"/>
</dbReference>
<keyword evidence="7 13" id="KW-0863">Zinc-finger</keyword>
<dbReference type="Pfam" id="PF01363">
    <property type="entry name" value="FYVE"/>
    <property type="match status" value="1"/>
</dbReference>
<dbReference type="InterPro" id="IPR017455">
    <property type="entry name" value="Znf_FYVE-rel"/>
</dbReference>
<dbReference type="EMBL" id="JNBS01004999">
    <property type="protein sequence ID" value="OQR81419.1"/>
    <property type="molecule type" value="Genomic_DNA"/>
</dbReference>
<dbReference type="SUPFAM" id="SSF52087">
    <property type="entry name" value="CRAL/TRIO domain"/>
    <property type="match status" value="1"/>
</dbReference>
<feature type="transmembrane region" description="Helical" evidence="15">
    <location>
        <begin position="596"/>
        <end position="614"/>
    </location>
</feature>
<sequence>MIGTTDGSSYAFTHMNDKMTIEFYATYGQTPRRMTVTLGDIELHNKQPMWMASLQAFCLNFEGRVQVASVKNFILSLHGQDNVMIFGRTQDRHVFVLEYTSPLSAIHAFAIALSNLDLKSTILTTFRTWHFRPWVHLLSQLSMPMIRYRKSTASISGTEDNKEEVSPTGPTTTTTTSRFPRPRLRLPFSNRNSDAKPKERSPSPPSDEKEEEEVKKEDAKKDVKVDETKLTKVDDTKKEGRTPPKNSTAMECHICKISLGIRRIKHHCRNCGNSVCNAHSRNQLPLPKYGILRAVRVCDKCTKEVLQQRAGLRKNASIPFPEESTSDTSIGGVLYSSLVEEQDDTMDTMLYLGSLKMTGRSLATRNLNSSMMIWKDRMLIVTPAEVMCFKHSDAGLGEVRTTVHMTDILDIYISDTHPRILTVVRSDGRIFRIRAKDKEQCQTIHEVLQKTHKMFQDALYKLQRGILPEDFSITSITLQHTRALPEVIVQAFPNLLEPLPHIGLYPSSILRIYVAGPMTTGVAVFTYDMLIKSDAVKQQCENPQEQNCDDEEALEVHILTDVSIAGPTNGGVLWLLLCLGLSGLLFSVALLGSDRVVVILCGGLLLAGALLLVLRSNNDLFTSLHLLIDSRGQSAIEGPTWRSLNVTKILLNSKEKTIEDEETTEMEVPDDDIYGRFLEGMSGNVAEARRRYFAMMTWRKEEDIDTILSRPNVQFDAIKDSLVLYVHKRDKMGRMIQIEKTGMMKKSMQSMFSKGVTEAEALHHTAFMQEYYWKILDNRSYPNGMQLRIIDLKGISMDIMSSDVFAFVKKIGLIAGNYNPERMFKVFIVNPPRWFGMIWKVAAPMVNPKTRDKTIVVSGEAEIKKALLEYVDADCLPVEYGGTCACEGGCMTHSPEEIELRDFVTKLNNGEDCEELLHSIRDRPHERSLRGNSALIVELKRRHFSVKGEDRMLEAREMGPLLALLSEEDKSMEVVVSMFLRSFTKNDHFKVGCMVCLMLMDNVLTSTQRVVGFWILCEVFRNETNTNPFFPSLVEALEAPQGDPTEKRYLVHLLARMSASSNEPTKKTMNAKQLITHFRNETKMPALNLDMEKQLYYERTPRIPESLAQGIHGVLPHSALEFQEHANYNLHASPSDIAAISLDDGPTLTAEDLNLEMCTLQSVNPVFVRPAPSILEPEITEYMWLNPDYCPTLLWDTGMYEDIDVDCGRELRDLMAKAFTGPLIPSQQQKVLADLESDPKLVYSCQLTPARLPDLVENNPMIAIECLLKLKSSNQITEYLQALVNMDMSLHSMEVVNRLTTAVDLPTEFIHLYISNCISSCENIKDKYMQNRLVRLVCVFLQSLIRNKIINVQDLIIEVQAFCIEFSRIREAAGLFRLLKTLE</sequence>
<dbReference type="OrthoDB" id="1434354at2759"/>
<evidence type="ECO:0000256" key="8">
    <source>
        <dbReference type="ARBA" id="ARBA00022833"/>
    </source>
</evidence>
<dbReference type="STRING" id="74557.A0A1V9Y6T5"/>
<comment type="subcellular location">
    <subcellularLocation>
        <location evidence="2">Cytoplasm</location>
    </subcellularLocation>
    <subcellularLocation>
        <location evidence="1">Nucleus</location>
    </subcellularLocation>
</comment>
<dbReference type="Pfam" id="PF10155">
    <property type="entry name" value="CNOT11"/>
    <property type="match status" value="1"/>
</dbReference>
<keyword evidence="19" id="KW-1185">Reference proteome</keyword>
<dbReference type="PROSITE" id="PS50191">
    <property type="entry name" value="CRAL_TRIO"/>
    <property type="match status" value="1"/>
</dbReference>
<evidence type="ECO:0000256" key="9">
    <source>
        <dbReference type="ARBA" id="ARBA00023015"/>
    </source>
</evidence>
<organism evidence="18 19">
    <name type="scientific">Thraustotheca clavata</name>
    <dbReference type="NCBI Taxonomy" id="74557"/>
    <lineage>
        <taxon>Eukaryota</taxon>
        <taxon>Sar</taxon>
        <taxon>Stramenopiles</taxon>
        <taxon>Oomycota</taxon>
        <taxon>Saprolegniomycetes</taxon>
        <taxon>Saprolegniales</taxon>
        <taxon>Achlyaceae</taxon>
        <taxon>Thraustotheca</taxon>
    </lineage>
</organism>
<evidence type="ECO:0000256" key="2">
    <source>
        <dbReference type="ARBA" id="ARBA00004496"/>
    </source>
</evidence>
<dbReference type="InterPro" id="IPR001251">
    <property type="entry name" value="CRAL-TRIO_dom"/>
</dbReference>
<dbReference type="InterPro" id="IPR013083">
    <property type="entry name" value="Znf_RING/FYVE/PHD"/>
</dbReference>
<keyword evidence="6" id="KW-0479">Metal-binding</keyword>
<keyword evidence="15" id="KW-0472">Membrane</keyword>
<comment type="caution">
    <text evidence="18">The sequence shown here is derived from an EMBL/GenBank/DDBJ whole genome shotgun (WGS) entry which is preliminary data.</text>
</comment>
<gene>
    <name evidence="18" type="ORF">THRCLA_11753</name>
</gene>
<dbReference type="InterPro" id="IPR025659">
    <property type="entry name" value="Tubby-like_C"/>
</dbReference>
<dbReference type="Pfam" id="PF00650">
    <property type="entry name" value="CRAL_TRIO"/>
    <property type="match status" value="1"/>
</dbReference>
<keyword evidence="11" id="KW-0804">Transcription</keyword>
<feature type="domain" description="CRAL-TRIO" evidence="17">
    <location>
        <begin position="714"/>
        <end position="888"/>
    </location>
</feature>
<evidence type="ECO:0000256" key="1">
    <source>
        <dbReference type="ARBA" id="ARBA00004123"/>
    </source>
</evidence>
<reference evidence="18 19" key="1">
    <citation type="journal article" date="2014" name="Genome Biol. Evol.">
        <title>The secreted proteins of Achlya hypogyna and Thraustotheca clavata identify the ancestral oomycete secretome and reveal gene acquisitions by horizontal gene transfer.</title>
        <authorList>
            <person name="Misner I."/>
            <person name="Blouin N."/>
            <person name="Leonard G."/>
            <person name="Richards T.A."/>
            <person name="Lane C.E."/>
        </authorList>
    </citation>
    <scope>NUCLEOTIDE SEQUENCE [LARGE SCALE GENOMIC DNA]</scope>
    <source>
        <strain evidence="18 19">ATCC 34112</strain>
    </source>
</reference>
<dbReference type="PANTHER" id="PTHR15975">
    <property type="entry name" value="CCR4-NOT TRANSCRIPTION COMPLEX SUBUNIT 11"/>
    <property type="match status" value="1"/>
</dbReference>
<accession>A0A1V9Y6T5</accession>
<comment type="similarity">
    <text evidence="3">Belongs to the CNOT11 family.</text>
</comment>
<dbReference type="CDD" id="cd15760">
    <property type="entry name" value="FYVE_scVPS27p_like"/>
    <property type="match status" value="1"/>
</dbReference>
<dbReference type="Gene3D" id="3.20.90.10">
    <property type="entry name" value="Tubby Protein, Chain A"/>
    <property type="match status" value="1"/>
</dbReference>
<dbReference type="SMART" id="SM00516">
    <property type="entry name" value="SEC14"/>
    <property type="match status" value="1"/>
</dbReference>
<dbReference type="PANTHER" id="PTHR15975:SF0">
    <property type="entry name" value="CCR4-NOT TRANSCRIPTION COMPLEX SUBUNIT 11"/>
    <property type="match status" value="1"/>
</dbReference>
<evidence type="ECO:0000259" key="17">
    <source>
        <dbReference type="PROSITE" id="PS50191"/>
    </source>
</evidence>
<dbReference type="CDD" id="cd00821">
    <property type="entry name" value="PH"/>
    <property type="match status" value="1"/>
</dbReference>
<feature type="domain" description="FYVE-type" evidence="16">
    <location>
        <begin position="246"/>
        <end position="306"/>
    </location>
</feature>
<evidence type="ECO:0000313" key="19">
    <source>
        <dbReference type="Proteomes" id="UP000243217"/>
    </source>
</evidence>
<feature type="region of interest" description="Disordered" evidence="14">
    <location>
        <begin position="154"/>
        <end position="227"/>
    </location>
</feature>
<evidence type="ECO:0000256" key="12">
    <source>
        <dbReference type="ARBA" id="ARBA00023242"/>
    </source>
</evidence>
<evidence type="ECO:0000256" key="15">
    <source>
        <dbReference type="SAM" id="Phobius"/>
    </source>
</evidence>
<dbReference type="SUPFAM" id="SSF46938">
    <property type="entry name" value="CRAL/TRIO N-terminal domain"/>
    <property type="match status" value="1"/>
</dbReference>
<dbReference type="SMART" id="SM00064">
    <property type="entry name" value="FYVE"/>
    <property type="match status" value="1"/>
</dbReference>
<dbReference type="InterPro" id="IPR011011">
    <property type="entry name" value="Znf_FYVE_PHD"/>
</dbReference>
<dbReference type="CDD" id="cd00170">
    <property type="entry name" value="SEC14"/>
    <property type="match status" value="1"/>
</dbReference>
<feature type="compositionally biased region" description="Low complexity" evidence="14">
    <location>
        <begin position="167"/>
        <end position="192"/>
    </location>
</feature>
<keyword evidence="9" id="KW-0805">Transcription regulation</keyword>
<keyword evidence="15" id="KW-1133">Transmembrane helix</keyword>
<dbReference type="SUPFAM" id="SSF54518">
    <property type="entry name" value="Tubby C-terminal domain-like"/>
    <property type="match status" value="1"/>
</dbReference>
<evidence type="ECO:0000313" key="18">
    <source>
        <dbReference type="EMBL" id="OQR81419.1"/>
    </source>
</evidence>
<proteinExistence type="inferred from homology"/>
<evidence type="ECO:0000256" key="13">
    <source>
        <dbReference type="PROSITE-ProRule" id="PRU00091"/>
    </source>
</evidence>